<evidence type="ECO:0000256" key="1">
    <source>
        <dbReference type="SAM" id="MobiDB-lite"/>
    </source>
</evidence>
<evidence type="ECO:0000313" key="3">
    <source>
        <dbReference type="Proteomes" id="UP001500879"/>
    </source>
</evidence>
<feature type="compositionally biased region" description="Basic and acidic residues" evidence="1">
    <location>
        <begin position="331"/>
        <end position="354"/>
    </location>
</feature>
<keyword evidence="3" id="KW-1185">Reference proteome</keyword>
<dbReference type="InterPro" id="IPR045998">
    <property type="entry name" value="DUF5954"/>
</dbReference>
<feature type="compositionally biased region" description="Pro residues" evidence="1">
    <location>
        <begin position="291"/>
        <end position="304"/>
    </location>
</feature>
<reference evidence="3" key="1">
    <citation type="journal article" date="2019" name="Int. J. Syst. Evol. Microbiol.">
        <title>The Global Catalogue of Microorganisms (GCM) 10K type strain sequencing project: providing services to taxonomists for standard genome sequencing and annotation.</title>
        <authorList>
            <consortium name="The Broad Institute Genomics Platform"/>
            <consortium name="The Broad Institute Genome Sequencing Center for Infectious Disease"/>
            <person name="Wu L."/>
            <person name="Ma J."/>
        </authorList>
    </citation>
    <scope>NUCLEOTIDE SEQUENCE [LARGE SCALE GENOMIC DNA]</scope>
    <source>
        <strain evidence="3">JCM 4788</strain>
    </source>
</reference>
<comment type="caution">
    <text evidence="2">The sequence shown here is derived from an EMBL/GenBank/DDBJ whole genome shotgun (WGS) entry which is preliminary data.</text>
</comment>
<feature type="compositionally biased region" description="Acidic residues" evidence="1">
    <location>
        <begin position="320"/>
        <end position="330"/>
    </location>
</feature>
<feature type="region of interest" description="Disordered" evidence="1">
    <location>
        <begin position="286"/>
        <end position="360"/>
    </location>
</feature>
<gene>
    <name evidence="2" type="ORF">GCM10010357_21410</name>
</gene>
<accession>A0ABP3IFH7</accession>
<name>A0ABP3IFH7_9ACTN</name>
<dbReference type="Pfam" id="PF19379">
    <property type="entry name" value="DUF5954"/>
    <property type="match status" value="1"/>
</dbReference>
<protein>
    <recommendedName>
        <fullName evidence="4">PE-PGRS family protein</fullName>
    </recommendedName>
</protein>
<sequence length="360" mass="39857">MAVPTAPVAALADEEAWRARDGYPDILGAGGAVFGMAREREEGGWEILSHLGDHAPQDARDTLASHFRKLEQDARAAGDRALREECAAAYELLDWEAIDELTVGGCRYRVVRGERFIRMGPDGPEPPRPSDPDPARPGHGHRVPDPVDGFVIDTVTATGMSEGILKAELLSLVRRPGTVPADVRDDSMRAAHTHPGGVLLPATFMIAERVGSQWEPVTSGSKNPQAARDTLTTDLRVMAPVMRRLDARERAEYARAADLLDEERGSELRVMDRLFRVVRVERLVRVGPDGPEGPRPSDPDPQPPVMVHDRRLKEQGLLREDDEGEDEEPPQEVREMMALAEQERERRRVRDGTDGTRGSY</sequence>
<dbReference type="Proteomes" id="UP001500879">
    <property type="component" value="Unassembled WGS sequence"/>
</dbReference>
<organism evidence="2 3">
    <name type="scientific">Streptomyces luteireticuli</name>
    <dbReference type="NCBI Taxonomy" id="173858"/>
    <lineage>
        <taxon>Bacteria</taxon>
        <taxon>Bacillati</taxon>
        <taxon>Actinomycetota</taxon>
        <taxon>Actinomycetes</taxon>
        <taxon>Kitasatosporales</taxon>
        <taxon>Streptomycetaceae</taxon>
        <taxon>Streptomyces</taxon>
    </lineage>
</organism>
<feature type="region of interest" description="Disordered" evidence="1">
    <location>
        <begin position="117"/>
        <end position="147"/>
    </location>
</feature>
<proteinExistence type="predicted"/>
<evidence type="ECO:0000313" key="2">
    <source>
        <dbReference type="EMBL" id="GAA0400102.1"/>
    </source>
</evidence>
<evidence type="ECO:0008006" key="4">
    <source>
        <dbReference type="Google" id="ProtNLM"/>
    </source>
</evidence>
<dbReference type="EMBL" id="BAAABX010000023">
    <property type="protein sequence ID" value="GAA0400102.1"/>
    <property type="molecule type" value="Genomic_DNA"/>
</dbReference>
<feature type="compositionally biased region" description="Basic and acidic residues" evidence="1">
    <location>
        <begin position="307"/>
        <end position="319"/>
    </location>
</feature>